<dbReference type="SUPFAM" id="SSF55920">
    <property type="entry name" value="Creatinase/aminopeptidase"/>
    <property type="match status" value="1"/>
</dbReference>
<dbReference type="GeneID" id="89230296"/>
<keyword evidence="3" id="KW-0378">Hydrolase</keyword>
<dbReference type="SUPFAM" id="SSF53092">
    <property type="entry name" value="Creatinase/prolidase N-terminal domain"/>
    <property type="match status" value="1"/>
</dbReference>
<dbReference type="Proteomes" id="UP001303587">
    <property type="component" value="Chromosome"/>
</dbReference>
<dbReference type="RefSeq" id="WP_338101999.1">
    <property type="nucleotide sequence ID" value="NZ_CP131060.1"/>
</dbReference>
<dbReference type="InterPro" id="IPR029149">
    <property type="entry name" value="Creatin/AminoP/Spt16_N"/>
</dbReference>
<dbReference type="Gene3D" id="3.90.230.10">
    <property type="entry name" value="Creatinase/methionine aminopeptidase superfamily"/>
    <property type="match status" value="1"/>
</dbReference>
<protein>
    <submittedName>
        <fullName evidence="3">Methionine aminopeptidase 1, mitochondrial</fullName>
        <ecNumber evidence="3">3.4.11.18</ecNumber>
    </submittedName>
</protein>
<dbReference type="InterPro" id="IPR050659">
    <property type="entry name" value="Peptidase_M24B"/>
</dbReference>
<accession>A0AA96ZUI4</accession>
<feature type="domain" description="Peptidase M24" evidence="1">
    <location>
        <begin position="160"/>
        <end position="381"/>
    </location>
</feature>
<sequence length="396" mass="43854">MHSFKSNKTSKPNISEILQKEGADGYLMHGNIHDADIYYATHFLASDSFSYLLCAAGEILLVSDMEKERADLESRVPDEYILTTSAFDYRGKAKTFKNGTLAYAMVLKEMLTRKNIRKIAVSYDFPAYYFDQLRNDFDVILIKTPFEKNRAVKSESEINNIAESQNAAEKAMESAVSMIRRSVPNDSGALVLDGEILTGERILREIDRALLENGCVGDETIVSCGEDSANPHGKTLGTLFANQPIVFDIFPQNKHSRYFGDMTRTVIKGKASLELLKMYEAVRGAQEAGVAAAKPGVSCQDVHNAVCDYLENAGFHTYRSGSKVGFIHTTGHGVGLDIHEMPSVSENNHILEPGNVITIEPGLYYPGTGGIRIEDIVVITKDGCRNLNRMEKIFEV</sequence>
<feature type="domain" description="Creatinase N-terminal" evidence="2">
    <location>
        <begin position="14"/>
        <end position="150"/>
    </location>
</feature>
<dbReference type="InterPro" id="IPR000587">
    <property type="entry name" value="Creatinase_N"/>
</dbReference>
<gene>
    <name evidence="3" type="ORF">MsAc7_11910</name>
</gene>
<dbReference type="InterPro" id="IPR000994">
    <property type="entry name" value="Pept_M24"/>
</dbReference>
<dbReference type="EC" id="3.4.11.18" evidence="3"/>
<keyword evidence="4" id="KW-1185">Reference proteome</keyword>
<reference evidence="3 4" key="1">
    <citation type="submission" date="2023-07" db="EMBL/GenBank/DDBJ databases">
        <title>Closed genoem sequence of Methanosarcinaceae archaeon Ac7.</title>
        <authorList>
            <person name="Poehlein A."/>
            <person name="Protasov E."/>
            <person name="Platt K."/>
            <person name="Reeh H."/>
            <person name="Daniel R."/>
            <person name="Brune A."/>
        </authorList>
    </citation>
    <scope>NUCLEOTIDE SEQUENCE [LARGE SCALE GENOMIC DNA]</scope>
    <source>
        <strain evidence="3 4">Ac7</strain>
    </source>
</reference>
<dbReference type="Pfam" id="PF01321">
    <property type="entry name" value="Creatinase_N"/>
    <property type="match status" value="1"/>
</dbReference>
<dbReference type="Pfam" id="PF00557">
    <property type="entry name" value="Peptidase_M24"/>
    <property type="match status" value="1"/>
</dbReference>
<organism evidence="3 4">
    <name type="scientific">Methanolapillus millepedarum</name>
    <dbReference type="NCBI Taxonomy" id="3028296"/>
    <lineage>
        <taxon>Archaea</taxon>
        <taxon>Methanobacteriati</taxon>
        <taxon>Methanobacteriota</taxon>
        <taxon>Stenosarchaea group</taxon>
        <taxon>Methanomicrobia</taxon>
        <taxon>Methanosarcinales</taxon>
        <taxon>Methanosarcinaceae</taxon>
        <taxon>Methanolapillus</taxon>
    </lineage>
</organism>
<name>A0AA96ZUI4_9EURY</name>
<dbReference type="GO" id="GO:0004239">
    <property type="term" value="F:initiator methionyl aminopeptidase activity"/>
    <property type="evidence" value="ECO:0007669"/>
    <property type="project" value="UniProtKB-EC"/>
</dbReference>
<dbReference type="PANTHER" id="PTHR46112:SF2">
    <property type="entry name" value="XAA-PRO AMINOPEPTIDASE P-RELATED"/>
    <property type="match status" value="1"/>
</dbReference>
<dbReference type="InterPro" id="IPR036005">
    <property type="entry name" value="Creatinase/aminopeptidase-like"/>
</dbReference>
<evidence type="ECO:0000259" key="2">
    <source>
        <dbReference type="Pfam" id="PF01321"/>
    </source>
</evidence>
<evidence type="ECO:0000259" key="1">
    <source>
        <dbReference type="Pfam" id="PF00557"/>
    </source>
</evidence>
<dbReference type="AlphaFoldDB" id="A0AA96ZUI4"/>
<dbReference type="PANTHER" id="PTHR46112">
    <property type="entry name" value="AMINOPEPTIDASE"/>
    <property type="match status" value="1"/>
</dbReference>
<proteinExistence type="predicted"/>
<keyword evidence="3" id="KW-0645">Protease</keyword>
<evidence type="ECO:0000313" key="3">
    <source>
        <dbReference type="EMBL" id="WNY25639.1"/>
    </source>
</evidence>
<dbReference type="EMBL" id="CP131060">
    <property type="protein sequence ID" value="WNY25639.1"/>
    <property type="molecule type" value="Genomic_DNA"/>
</dbReference>
<keyword evidence="3" id="KW-0031">Aminopeptidase</keyword>
<evidence type="ECO:0000313" key="4">
    <source>
        <dbReference type="Proteomes" id="UP001303587"/>
    </source>
</evidence>